<gene>
    <name evidence="1" type="ORF">OPT61_g6190</name>
</gene>
<organism evidence="1 2">
    <name type="scientific">Boeremia exigua</name>
    <dbReference type="NCBI Taxonomy" id="749465"/>
    <lineage>
        <taxon>Eukaryota</taxon>
        <taxon>Fungi</taxon>
        <taxon>Dikarya</taxon>
        <taxon>Ascomycota</taxon>
        <taxon>Pezizomycotina</taxon>
        <taxon>Dothideomycetes</taxon>
        <taxon>Pleosporomycetidae</taxon>
        <taxon>Pleosporales</taxon>
        <taxon>Pleosporineae</taxon>
        <taxon>Didymellaceae</taxon>
        <taxon>Boeremia</taxon>
    </lineage>
</organism>
<sequence>MAPNNPESDSRVHLPAKFLEIVASGIVDIAITMAWRPAASLLNVNAIESTGIMYSYSSEQQANCTLADRLVSMLSLQPSVSYMRDVHETALP</sequence>
<accession>A0ACC2I7L6</accession>
<evidence type="ECO:0000313" key="2">
    <source>
        <dbReference type="Proteomes" id="UP001153331"/>
    </source>
</evidence>
<reference evidence="1" key="1">
    <citation type="submission" date="2022-11" db="EMBL/GenBank/DDBJ databases">
        <title>Genome Sequence of Boeremia exigua.</title>
        <authorList>
            <person name="Buettner E."/>
        </authorList>
    </citation>
    <scope>NUCLEOTIDE SEQUENCE</scope>
    <source>
        <strain evidence="1">CU02</strain>
    </source>
</reference>
<comment type="caution">
    <text evidence="1">The sequence shown here is derived from an EMBL/GenBank/DDBJ whole genome shotgun (WGS) entry which is preliminary data.</text>
</comment>
<name>A0ACC2I7L6_9PLEO</name>
<keyword evidence="2" id="KW-1185">Reference proteome</keyword>
<dbReference type="EMBL" id="JAPHNI010000432">
    <property type="protein sequence ID" value="KAJ8111144.1"/>
    <property type="molecule type" value="Genomic_DNA"/>
</dbReference>
<dbReference type="Proteomes" id="UP001153331">
    <property type="component" value="Unassembled WGS sequence"/>
</dbReference>
<proteinExistence type="predicted"/>
<protein>
    <submittedName>
        <fullName evidence="1">Uncharacterized protein</fullName>
    </submittedName>
</protein>
<evidence type="ECO:0000313" key="1">
    <source>
        <dbReference type="EMBL" id="KAJ8111144.1"/>
    </source>
</evidence>